<protein>
    <recommendedName>
        <fullName evidence="4">DksA C4-type domain-containing protein</fullName>
    </recommendedName>
</protein>
<dbReference type="SUPFAM" id="SSF57716">
    <property type="entry name" value="Glucocorticoid receptor-like (DNA-binding domain)"/>
    <property type="match status" value="1"/>
</dbReference>
<organism evidence="2 3">
    <name type="scientific">Snodgrassella communis</name>
    <dbReference type="NCBI Taxonomy" id="2946699"/>
    <lineage>
        <taxon>Bacteria</taxon>
        <taxon>Pseudomonadati</taxon>
        <taxon>Pseudomonadota</taxon>
        <taxon>Betaproteobacteria</taxon>
        <taxon>Neisseriales</taxon>
        <taxon>Neisseriaceae</taxon>
        <taxon>Snodgrassella</taxon>
    </lineage>
</organism>
<dbReference type="RefSeq" id="WP_037404898.1">
    <property type="nucleotide sequence ID" value="NZ_JFZV01000001.1"/>
</dbReference>
<feature type="region of interest" description="Disordered" evidence="1">
    <location>
        <begin position="1"/>
        <end position="22"/>
    </location>
</feature>
<evidence type="ECO:0000256" key="1">
    <source>
        <dbReference type="SAM" id="MobiDB-lite"/>
    </source>
</evidence>
<gene>
    <name evidence="2" type="ORF">SALWKB29_0060</name>
</gene>
<dbReference type="AlphaFoldDB" id="A0A066TKL5"/>
<sequence>MMIFGSTVNDNESSIEKNDDHEINTVNPDYVKMRTRQFCLECSEPISAERQLRYSGTHFCVNCEEKIEIKRFFLSSYKRRFNRNHNNS</sequence>
<comment type="caution">
    <text evidence="2">The sequence shown here is derived from an EMBL/GenBank/DDBJ whole genome shotgun (WGS) entry which is preliminary data.</text>
</comment>
<accession>A0A066TKL5</accession>
<name>A0A066TKL5_9NEIS</name>
<evidence type="ECO:0008006" key="4">
    <source>
        <dbReference type="Google" id="ProtNLM"/>
    </source>
</evidence>
<dbReference type="OrthoDB" id="8613195at2"/>
<dbReference type="Proteomes" id="UP000027170">
    <property type="component" value="Unassembled WGS sequence"/>
</dbReference>
<reference evidence="2 3" key="1">
    <citation type="submission" date="2014-03" db="EMBL/GenBank/DDBJ databases">
        <title>The genomes of two eusocial bee gut symbionts.</title>
        <authorList>
            <person name="Kwong W.K."/>
            <person name="Engel P."/>
            <person name="Koch H."/>
            <person name="Moran N.A."/>
        </authorList>
    </citation>
    <scope>NUCLEOTIDE SEQUENCE [LARGE SCALE GENOMIC DNA]</scope>
    <source>
        <strain evidence="3">wkB29</strain>
    </source>
</reference>
<feature type="compositionally biased region" description="Polar residues" evidence="1">
    <location>
        <begin position="1"/>
        <end position="12"/>
    </location>
</feature>
<keyword evidence="3" id="KW-1185">Reference proteome</keyword>
<dbReference type="Gene3D" id="1.20.120.910">
    <property type="entry name" value="DksA, coiled-coil domain"/>
    <property type="match status" value="1"/>
</dbReference>
<evidence type="ECO:0000313" key="3">
    <source>
        <dbReference type="Proteomes" id="UP000027170"/>
    </source>
</evidence>
<proteinExistence type="predicted"/>
<dbReference type="EMBL" id="JFZV01000001">
    <property type="protein sequence ID" value="KDN15641.1"/>
    <property type="molecule type" value="Genomic_DNA"/>
</dbReference>
<evidence type="ECO:0000313" key="2">
    <source>
        <dbReference type="EMBL" id="KDN15641.1"/>
    </source>
</evidence>